<organism evidence="15 16">
    <name type="scientific">Paralvinella palmiformis</name>
    <dbReference type="NCBI Taxonomy" id="53620"/>
    <lineage>
        <taxon>Eukaryota</taxon>
        <taxon>Metazoa</taxon>
        <taxon>Spiralia</taxon>
        <taxon>Lophotrochozoa</taxon>
        <taxon>Annelida</taxon>
        <taxon>Polychaeta</taxon>
        <taxon>Sedentaria</taxon>
        <taxon>Canalipalpata</taxon>
        <taxon>Terebellida</taxon>
        <taxon>Terebelliformia</taxon>
        <taxon>Alvinellidae</taxon>
        <taxon>Paralvinella</taxon>
    </lineage>
</organism>
<keyword evidence="16" id="KW-1185">Reference proteome</keyword>
<dbReference type="GO" id="GO:0016887">
    <property type="term" value="F:ATP hydrolysis activity"/>
    <property type="evidence" value="ECO:0007669"/>
    <property type="project" value="InterPro"/>
</dbReference>
<dbReference type="EMBL" id="JAODUP010000395">
    <property type="protein sequence ID" value="KAK2150683.1"/>
    <property type="molecule type" value="Genomic_DNA"/>
</dbReference>
<dbReference type="GO" id="GO:0005778">
    <property type="term" value="C:peroxisomal membrane"/>
    <property type="evidence" value="ECO:0007669"/>
    <property type="project" value="TreeGrafter"/>
</dbReference>
<evidence type="ECO:0000259" key="14">
    <source>
        <dbReference type="SMART" id="SM00382"/>
    </source>
</evidence>
<evidence type="ECO:0000256" key="4">
    <source>
        <dbReference type="ARBA" id="ARBA00022593"/>
    </source>
</evidence>
<dbReference type="Pfam" id="PF09262">
    <property type="entry name" value="PEX-1N"/>
    <property type="match status" value="1"/>
</dbReference>
<dbReference type="GO" id="GO:0005524">
    <property type="term" value="F:ATP binding"/>
    <property type="evidence" value="ECO:0007669"/>
    <property type="project" value="UniProtKB-KW"/>
</dbReference>
<evidence type="ECO:0000256" key="5">
    <source>
        <dbReference type="ARBA" id="ARBA00022737"/>
    </source>
</evidence>
<evidence type="ECO:0000256" key="9">
    <source>
        <dbReference type="ARBA" id="ARBA00022927"/>
    </source>
</evidence>
<comment type="subcellular location">
    <subcellularLocation>
        <location evidence="1">Membrane</location>
    </subcellularLocation>
</comment>
<dbReference type="PANTHER" id="PTHR23077">
    <property type="entry name" value="AAA-FAMILY ATPASE"/>
    <property type="match status" value="1"/>
</dbReference>
<dbReference type="Proteomes" id="UP001208570">
    <property type="component" value="Unassembled WGS sequence"/>
</dbReference>
<dbReference type="SUPFAM" id="SSF52540">
    <property type="entry name" value="P-loop containing nucleoside triphosphate hydrolases"/>
    <property type="match status" value="2"/>
</dbReference>
<dbReference type="InterPro" id="IPR003959">
    <property type="entry name" value="ATPase_AAA_core"/>
</dbReference>
<dbReference type="Pfam" id="PF00004">
    <property type="entry name" value="AAA"/>
    <property type="match status" value="2"/>
</dbReference>
<evidence type="ECO:0000256" key="12">
    <source>
        <dbReference type="ARBA" id="ARBA00034532"/>
    </source>
</evidence>
<evidence type="ECO:0000256" key="2">
    <source>
        <dbReference type="ARBA" id="ARBA00006914"/>
    </source>
</evidence>
<dbReference type="CDD" id="cd19526">
    <property type="entry name" value="RecA-like_PEX1_r2"/>
    <property type="match status" value="1"/>
</dbReference>
<keyword evidence="5" id="KW-0677">Repeat</keyword>
<evidence type="ECO:0000256" key="11">
    <source>
        <dbReference type="ARBA" id="ARBA00032509"/>
    </source>
</evidence>
<comment type="catalytic activity">
    <reaction evidence="13">
        <text>ATP + H2O = ADP + phosphate + H(+)</text>
        <dbReference type="Rhea" id="RHEA:13065"/>
        <dbReference type="ChEBI" id="CHEBI:15377"/>
        <dbReference type="ChEBI" id="CHEBI:15378"/>
        <dbReference type="ChEBI" id="CHEBI:30616"/>
        <dbReference type="ChEBI" id="CHEBI:43474"/>
        <dbReference type="ChEBI" id="CHEBI:456216"/>
    </reaction>
    <physiologicalReaction direction="left-to-right" evidence="13">
        <dbReference type="Rhea" id="RHEA:13066"/>
    </physiologicalReaction>
</comment>
<evidence type="ECO:0000313" key="16">
    <source>
        <dbReference type="Proteomes" id="UP001208570"/>
    </source>
</evidence>
<evidence type="ECO:0000256" key="7">
    <source>
        <dbReference type="ARBA" id="ARBA00022801"/>
    </source>
</evidence>
<dbReference type="InterPro" id="IPR015342">
    <property type="entry name" value="PEX1-N_C-lobe"/>
</dbReference>
<keyword evidence="9" id="KW-0653">Protein transport</keyword>
<dbReference type="PROSITE" id="PS00674">
    <property type="entry name" value="AAA"/>
    <property type="match status" value="1"/>
</dbReference>
<keyword evidence="7" id="KW-0378">Hydrolase</keyword>
<comment type="caution">
    <text evidence="15">The sequence shown here is derived from an EMBL/GenBank/DDBJ whole genome shotgun (WGS) entry which is preliminary data.</text>
</comment>
<feature type="domain" description="AAA+ ATPase" evidence="14">
    <location>
        <begin position="672"/>
        <end position="823"/>
    </location>
</feature>
<dbReference type="InterPro" id="IPR029067">
    <property type="entry name" value="CDC48_domain_2-like_sf"/>
</dbReference>
<keyword evidence="3" id="KW-0813">Transport</keyword>
<dbReference type="FunFam" id="1.10.8.60:FF:000105">
    <property type="entry name" value="PeRoXisome assembly factor"/>
    <property type="match status" value="1"/>
</dbReference>
<evidence type="ECO:0000256" key="8">
    <source>
        <dbReference type="ARBA" id="ARBA00022840"/>
    </source>
</evidence>
<evidence type="ECO:0000256" key="1">
    <source>
        <dbReference type="ARBA" id="ARBA00004370"/>
    </source>
</evidence>
<evidence type="ECO:0000256" key="3">
    <source>
        <dbReference type="ARBA" id="ARBA00022448"/>
    </source>
</evidence>
<dbReference type="SMART" id="SM00382">
    <property type="entry name" value="AAA"/>
    <property type="match status" value="2"/>
</dbReference>
<dbReference type="InterPro" id="IPR050168">
    <property type="entry name" value="AAA_ATPase_domain"/>
</dbReference>
<accession>A0AAD9N088</accession>
<dbReference type="PANTHER" id="PTHR23077:SF12">
    <property type="entry name" value="PEROXISOMAL ATPASE PEX1"/>
    <property type="match status" value="1"/>
</dbReference>
<gene>
    <name evidence="15" type="ORF">LSH36_395g01024</name>
</gene>
<evidence type="ECO:0000256" key="6">
    <source>
        <dbReference type="ARBA" id="ARBA00022741"/>
    </source>
</evidence>
<dbReference type="Gene3D" id="3.10.330.10">
    <property type="match status" value="1"/>
</dbReference>
<dbReference type="InterPro" id="IPR003960">
    <property type="entry name" value="ATPase_AAA_CS"/>
</dbReference>
<name>A0AAD9N088_9ANNE</name>
<keyword evidence="8" id="KW-0067">ATP-binding</keyword>
<keyword evidence="6" id="KW-0547">Nucleotide-binding</keyword>
<reference evidence="15" key="1">
    <citation type="journal article" date="2023" name="Mol. Biol. Evol.">
        <title>Third-Generation Sequencing Reveals the Adaptive Role of the Epigenome in Three Deep-Sea Polychaetes.</title>
        <authorList>
            <person name="Perez M."/>
            <person name="Aroh O."/>
            <person name="Sun Y."/>
            <person name="Lan Y."/>
            <person name="Juniper S.K."/>
            <person name="Young C.R."/>
            <person name="Angers B."/>
            <person name="Qian P.Y."/>
        </authorList>
    </citation>
    <scope>NUCLEOTIDE SEQUENCE</scope>
    <source>
        <strain evidence="15">P08H-3</strain>
    </source>
</reference>
<dbReference type="SUPFAM" id="SSF54585">
    <property type="entry name" value="Cdc48 domain 2-like"/>
    <property type="match status" value="1"/>
</dbReference>
<sequence length="1428" mass="158049">MSNNDELIDYGEKCDRNGFKNGVIVYELQAEGGSLFTSWAGGTSVTTSNGLDTVEVNGLFAIKHNINHGDELLVTQINTVPGCSQVYVEPVSITDWEILEQNAEYIEGHMLNQVRVVWLDQIIPLWIQKSICIFVKIGKTVPISKCCLLEQDTEVIVTPKVRSAQQHPQTVIPASAVDTSITVSKSGDADIKCDKTFNESGDFKDTFDRLEVESGRSSDLNPNLIRTRHLSGNKFVEDLRKAAAEYDSLATSRRSSVSSFVDGNEVTGDIPSDDVSLQPRSILDKTVTFMKCMWSGEKSKRGDTSVAVKQSNEKQYTKEYLEGTFDCSLRVQSLDSVMDCSDEKSNTLAKCVQLEDVHRNNLLLRQSGNVFITWNTFINNYVMDAQGPVPCTFLGTVTKLLSPAEKEDLANKKSLMEKERLSKIARQLTSTQTTGGEFLNPDVEDRTTFVVRVVVLGSDRTIVKIPGSGTEQVGSLCRASDGHVMISDDLRCQLNLEVTAKVRVAAIKQDDHVPMRITCRPLFSHPNGYTTDMLLQAIKVCVEATSNLCCPLVINKEAVMHVPLKPDYLGDFLLMCSFTTDEQPLYCLLNSVALQKVKLVMGSEIGQEKLSLRLSKLCQGSSCHMDLPVPRIHLDQLGGVSTYIQQAIQHVDMCLVQRPLTEKLFAQRPGLHNGGLLFCGQKGIGRSSLASALCRYASGWPNLAYVAILHCKSLKGKRIDSLRKLFEKVFHEAIWRQPAVILLDDLDHVTAAPSGPEQEMSGEALYYMRVSEVLKDIMNETVRNNAKVVTMATSRSRSSIHQSLVASRGKHYFQEVIEMRAPDKHSLYVGVVEKSPPPPLTGEQYGNMELKYPEGGHCQSVLCLRTMLEGWERFWWAGYLGWYYMQFLTGRVAILKAILLNKPIVSAQCVGDLDLESVASRTEGYVPGDLDMVVERAIHAHYMFTESDDEEESCLCEADFDAALTDFVPASLKKITLERSVVLGWQHIGGLGAVKNTLIETLQWPAKYSKLFASCPLRLRSGLLLYGPPGTGKTLLAGAVAKECGLNFISIKGPELLSKYIGASEQAVRDTFIRAQSAKPCILFFDEFDSLAPRRGHDSTGVTDRVVNQLLTQLDGVEGLEGVYVLGATSRPDLLDPALLRPGRLDKALYCPIPDQDERLEILQALTHKMNLDSSIDLAHFARTCEGYTGADLKALLYNAQLEAIHELTGCTSLITPVSQLSDVMVESSLIDDTRDIKPEDTNTTTTTTTTTGADVAVVEKLSARRLAYIKKLEDGSLALTPDEEQQHLSQFSELVLPPSECVHKSSSVTVIKQHHLVKALEGTRPSVSPRERKKYQMIYEHFVGSRGGNFNVERSAAGKKATFWRMRLRDAVVVEVRRHGTGRVRVSPSGVAPLPANSRWQHTRFARSAPTYQPVNQFALARGSTVV</sequence>
<dbReference type="GO" id="GO:0016558">
    <property type="term" value="P:protein import into peroxisome matrix"/>
    <property type="evidence" value="ECO:0007669"/>
    <property type="project" value="TreeGrafter"/>
</dbReference>
<proteinExistence type="inferred from homology"/>
<protein>
    <recommendedName>
        <fullName evidence="12">Peroxisomal ATPase PEX1</fullName>
    </recommendedName>
    <alternativeName>
        <fullName evidence="11">Peroxin-1</fullName>
    </alternativeName>
</protein>
<dbReference type="GO" id="GO:0005829">
    <property type="term" value="C:cytosol"/>
    <property type="evidence" value="ECO:0007669"/>
    <property type="project" value="TreeGrafter"/>
</dbReference>
<dbReference type="InterPro" id="IPR003593">
    <property type="entry name" value="AAA+_ATPase"/>
</dbReference>
<dbReference type="FunFam" id="3.40.50.300:FF:001852">
    <property type="entry name" value="Peroxisomal biogenesis factor 1"/>
    <property type="match status" value="1"/>
</dbReference>
<dbReference type="InterPro" id="IPR027417">
    <property type="entry name" value="P-loop_NTPase"/>
</dbReference>
<feature type="domain" description="AAA+ ATPase" evidence="14">
    <location>
        <begin position="1019"/>
        <end position="1155"/>
    </location>
</feature>
<evidence type="ECO:0000256" key="10">
    <source>
        <dbReference type="ARBA" id="ARBA00023136"/>
    </source>
</evidence>
<evidence type="ECO:0000313" key="15">
    <source>
        <dbReference type="EMBL" id="KAK2150683.1"/>
    </source>
</evidence>
<keyword evidence="4" id="KW-0962">Peroxisome biogenesis</keyword>
<dbReference type="Gene3D" id="1.10.8.60">
    <property type="match status" value="2"/>
</dbReference>
<keyword evidence="10" id="KW-0472">Membrane</keyword>
<comment type="similarity">
    <text evidence="2">Belongs to the AAA ATPase family.</text>
</comment>
<dbReference type="InterPro" id="IPR041569">
    <property type="entry name" value="AAA_lid_3"/>
</dbReference>
<dbReference type="Pfam" id="PF17862">
    <property type="entry name" value="AAA_lid_3"/>
    <property type="match status" value="1"/>
</dbReference>
<evidence type="ECO:0000256" key="13">
    <source>
        <dbReference type="ARBA" id="ARBA00048778"/>
    </source>
</evidence>
<dbReference type="Gene3D" id="3.40.50.300">
    <property type="entry name" value="P-loop containing nucleotide triphosphate hydrolases"/>
    <property type="match status" value="2"/>
</dbReference>